<name>A0ABR2S1K8_9ROSI</name>
<proteinExistence type="predicted"/>
<keyword evidence="2" id="KW-1185">Reference proteome</keyword>
<gene>
    <name evidence="1" type="ORF">V6N11_033968</name>
</gene>
<evidence type="ECO:0000313" key="2">
    <source>
        <dbReference type="Proteomes" id="UP001396334"/>
    </source>
</evidence>
<sequence length="67" mass="7482">MVEGQGGERLIVGDEGGSDMVKNGEVLVWGCRCLARGLVQWPWCSVKDRMRVGRWCANSDDERLKVS</sequence>
<protein>
    <submittedName>
        <fullName evidence="1">Uncharacterized protein</fullName>
    </submittedName>
</protein>
<evidence type="ECO:0000313" key="1">
    <source>
        <dbReference type="EMBL" id="KAK9018923.1"/>
    </source>
</evidence>
<dbReference type="Proteomes" id="UP001396334">
    <property type="component" value="Unassembled WGS sequence"/>
</dbReference>
<accession>A0ABR2S1K8</accession>
<reference evidence="1 2" key="1">
    <citation type="journal article" date="2024" name="G3 (Bethesda)">
        <title>Genome assembly of Hibiscus sabdariffa L. provides insights into metabolisms of medicinal natural products.</title>
        <authorList>
            <person name="Kim T."/>
        </authorList>
    </citation>
    <scope>NUCLEOTIDE SEQUENCE [LARGE SCALE GENOMIC DNA]</scope>
    <source>
        <strain evidence="1">TK-2024</strain>
        <tissue evidence="1">Old leaves</tissue>
    </source>
</reference>
<comment type="caution">
    <text evidence="1">The sequence shown here is derived from an EMBL/GenBank/DDBJ whole genome shotgun (WGS) entry which is preliminary data.</text>
</comment>
<dbReference type="EMBL" id="JBBPBN010000018">
    <property type="protein sequence ID" value="KAK9018923.1"/>
    <property type="molecule type" value="Genomic_DNA"/>
</dbReference>
<organism evidence="1 2">
    <name type="scientific">Hibiscus sabdariffa</name>
    <name type="common">roselle</name>
    <dbReference type="NCBI Taxonomy" id="183260"/>
    <lineage>
        <taxon>Eukaryota</taxon>
        <taxon>Viridiplantae</taxon>
        <taxon>Streptophyta</taxon>
        <taxon>Embryophyta</taxon>
        <taxon>Tracheophyta</taxon>
        <taxon>Spermatophyta</taxon>
        <taxon>Magnoliopsida</taxon>
        <taxon>eudicotyledons</taxon>
        <taxon>Gunneridae</taxon>
        <taxon>Pentapetalae</taxon>
        <taxon>rosids</taxon>
        <taxon>malvids</taxon>
        <taxon>Malvales</taxon>
        <taxon>Malvaceae</taxon>
        <taxon>Malvoideae</taxon>
        <taxon>Hibiscus</taxon>
    </lineage>
</organism>